<accession>A0A078APJ2</accession>
<dbReference type="AlphaFoldDB" id="A0A078APJ2"/>
<gene>
    <name evidence="1" type="primary">Contig18156.g19298</name>
    <name evidence="1" type="ORF">STYLEM_12274</name>
</gene>
<evidence type="ECO:0000313" key="1">
    <source>
        <dbReference type="EMBL" id="CDW83232.1"/>
    </source>
</evidence>
<evidence type="ECO:0000313" key="2">
    <source>
        <dbReference type="Proteomes" id="UP000039865"/>
    </source>
</evidence>
<dbReference type="EMBL" id="CCKQ01011664">
    <property type="protein sequence ID" value="CDW83232.1"/>
    <property type="molecule type" value="Genomic_DNA"/>
</dbReference>
<dbReference type="Proteomes" id="UP000039865">
    <property type="component" value="Unassembled WGS sequence"/>
</dbReference>
<proteinExistence type="predicted"/>
<protein>
    <submittedName>
        <fullName evidence="1">Uncharacterized protein</fullName>
    </submittedName>
</protein>
<keyword evidence="2" id="KW-1185">Reference proteome</keyword>
<organism evidence="1 2">
    <name type="scientific">Stylonychia lemnae</name>
    <name type="common">Ciliate</name>
    <dbReference type="NCBI Taxonomy" id="5949"/>
    <lineage>
        <taxon>Eukaryota</taxon>
        <taxon>Sar</taxon>
        <taxon>Alveolata</taxon>
        <taxon>Ciliophora</taxon>
        <taxon>Intramacronucleata</taxon>
        <taxon>Spirotrichea</taxon>
        <taxon>Stichotrichia</taxon>
        <taxon>Sporadotrichida</taxon>
        <taxon>Oxytrichidae</taxon>
        <taxon>Stylonychinae</taxon>
        <taxon>Stylonychia</taxon>
    </lineage>
</organism>
<dbReference type="InParanoid" id="A0A078APJ2"/>
<reference evidence="1 2" key="1">
    <citation type="submission" date="2014-06" db="EMBL/GenBank/DDBJ databases">
        <authorList>
            <person name="Swart Estienne"/>
        </authorList>
    </citation>
    <scope>NUCLEOTIDE SEQUENCE [LARGE SCALE GENOMIC DNA]</scope>
    <source>
        <strain evidence="1 2">130c</strain>
    </source>
</reference>
<name>A0A078APJ2_STYLE</name>
<sequence length="378" mass="44460">MAIHQLSTQTIKALLTSALNKLNVHGNKNAEVVCYLSRKIIERDNIGRMFNKVNQLKVNVDNEEQKTSSNKSINQEDTEVHVITSFASKNALQKLQQDKFYHPKLKQHILNRQSRSFMSINQVDQKTQFKKKNTNKDYQLGEQMSYYRELRENLHQQEKMKAQLHHSFNQPQLEPRPKNGDFASLIERESPPPCYYEWDKSLDRLQQSQSNMKLKFDKASRNLLNDSLNQNEISLPSIKMNQDNSYNDLSRFKKAKGLLDFSKSPLRDNVSFMKDLSKHLNDRRIKNEQRIMEREQKKILQLSINENQPFINQNSLANSSKNQTPLQHKTKDMNKLVTKLDDSFQNSRNIKSQMKSFLAHTYNLTEINLKKQHLKRVQ</sequence>